<dbReference type="GO" id="GO:0043138">
    <property type="term" value="F:3'-5' DNA helicase activity"/>
    <property type="evidence" value="ECO:0007669"/>
    <property type="project" value="TreeGrafter"/>
</dbReference>
<evidence type="ECO:0000313" key="8">
    <source>
        <dbReference type="Proteomes" id="UP000292568"/>
    </source>
</evidence>
<organism evidence="7 8">
    <name type="scientific">Bifidobacterium pseudolongum subsp. globosum</name>
    <dbReference type="NCBI Taxonomy" id="1690"/>
    <lineage>
        <taxon>Bacteria</taxon>
        <taxon>Bacillati</taxon>
        <taxon>Actinomycetota</taxon>
        <taxon>Actinomycetes</taxon>
        <taxon>Bifidobacteriales</taxon>
        <taxon>Bifidobacteriaceae</taxon>
        <taxon>Bifidobacterium</taxon>
    </lineage>
</organism>
<feature type="domain" description="Helicase C-terminal" evidence="6">
    <location>
        <begin position="933"/>
        <end position="1115"/>
    </location>
</feature>
<keyword evidence="1" id="KW-0547">Nucleotide-binding</keyword>
<evidence type="ECO:0000259" key="5">
    <source>
        <dbReference type="PROSITE" id="PS51192"/>
    </source>
</evidence>
<feature type="compositionally biased region" description="Basic and acidic residues" evidence="4">
    <location>
        <begin position="1317"/>
        <end position="1326"/>
    </location>
</feature>
<dbReference type="InterPro" id="IPR014001">
    <property type="entry name" value="Helicase_ATP-bd"/>
</dbReference>
<feature type="region of interest" description="Disordered" evidence="4">
    <location>
        <begin position="1317"/>
        <end position="1338"/>
    </location>
</feature>
<dbReference type="PANTHER" id="PTHR47957">
    <property type="entry name" value="ATP-DEPENDENT HELICASE HRQ1"/>
    <property type="match status" value="1"/>
</dbReference>
<dbReference type="GO" id="GO:0003676">
    <property type="term" value="F:nucleic acid binding"/>
    <property type="evidence" value="ECO:0007669"/>
    <property type="project" value="InterPro"/>
</dbReference>
<proteinExistence type="predicted"/>
<dbReference type="PANTHER" id="PTHR47957:SF3">
    <property type="entry name" value="ATP-DEPENDENT HELICASE HRQ1"/>
    <property type="match status" value="1"/>
</dbReference>
<reference evidence="7 8" key="1">
    <citation type="submission" date="2018-12" db="EMBL/GenBank/DDBJ databases">
        <title>Unveiling genomic diversity among members of the Bifidobacterium pseudolongum species, a widely distributed gut commensal of the animal kingdom.</title>
        <authorList>
            <person name="Lugli G.A."/>
            <person name="Duranti S."/>
            <person name="Albert K."/>
            <person name="Mancabelli L."/>
            <person name="Napoli S."/>
            <person name="Viappiani A."/>
            <person name="Anzalone R."/>
            <person name="Longhi G."/>
            <person name="Milani C."/>
            <person name="Turroni F."/>
            <person name="Alessandri G."/>
            <person name="Sela D.A."/>
            <person name="Van Sinderen D."/>
            <person name="Ventura M."/>
        </authorList>
    </citation>
    <scope>NUCLEOTIDE SEQUENCE [LARGE SCALE GENOMIC DNA]</scope>
    <source>
        <strain evidence="7 8">2093B</strain>
    </source>
</reference>
<evidence type="ECO:0000259" key="6">
    <source>
        <dbReference type="PROSITE" id="PS51194"/>
    </source>
</evidence>
<keyword evidence="3" id="KW-0175">Coiled coil</keyword>
<gene>
    <name evidence="7" type="ORF">PG2093B_0915</name>
</gene>
<dbReference type="RefSeq" id="WP_129897498.1">
    <property type="nucleotide sequence ID" value="NZ_RYUH01000010.1"/>
</dbReference>
<keyword evidence="2" id="KW-0067">ATP-binding</keyword>
<protein>
    <submittedName>
        <fullName evidence="7">DEAD/DEAH box helicase</fullName>
    </submittedName>
</protein>
<keyword evidence="7" id="KW-0378">Hydrolase</keyword>
<accession>A0A4Q5A063</accession>
<dbReference type="PROSITE" id="PS51194">
    <property type="entry name" value="HELICASE_CTER"/>
    <property type="match status" value="1"/>
</dbReference>
<keyword evidence="7" id="KW-0347">Helicase</keyword>
<dbReference type="Pfam" id="PF00271">
    <property type="entry name" value="Helicase_C"/>
    <property type="match status" value="1"/>
</dbReference>
<dbReference type="SMART" id="SM00487">
    <property type="entry name" value="DEXDc"/>
    <property type="match status" value="1"/>
</dbReference>
<dbReference type="GO" id="GO:0036297">
    <property type="term" value="P:interstrand cross-link repair"/>
    <property type="evidence" value="ECO:0007669"/>
    <property type="project" value="TreeGrafter"/>
</dbReference>
<sequence length="2174" mass="244064">MIPIVMARHIREGLVDYLETTYPMANKPFQSSIRRLAEAHDGLTLDPFVSVKLPFRVGNRRDFPFSDCLHPSYDPYIHQLEAFKRIGNSESTLVATGTGSGKTECFLYPILQYCYKQRRLGNTGIKAILVYPMNALAADQAKRIAKLIHDSPELRNNVTAGMYVGKSTTDKHATSTAMSEQSIITDHNALLRNPPDILLTNYKMLDYLLIRPQDSKLWDGNEPETLKYFVVDELHTFDGAQGTDLACLIRRLSDRLQTPCEDICFVGTSATMGSGPEDAQHLCDFASAVFNTPFTPESIITENRLDAAEFFDGGEPIHLIPYGEQTLRLRALELNDDDPDVYLTEACRAILGQNLPDPDAAYSRVQLATWLKRSDLLRQFVIALHNEPHMLNDDLRVELGRQFQAFSRLQPDEQIAVLDALVALVSHARIDEHGDGNLRPFLDVQVQLWTKELRQMRASVCGMDKTVQYGSLYELDAVQSKQYLPIVNCRICGNTGWVGSINERTQRIEAGEKSFVNIYFQFRSNALAVMRPWSPTDMLPSGHAELGYFCPNADCMRFTHTEQFDAGERTCPTCGTDRIPMQILGLESVGNERKHYRCPFCGSDADLALLGFRATPQMSVMLTELIGDRYNDDDKTIVFSDSVQDAAFRASAFNSRTWRFALRNNAVDYLEHQWGGKASLADYLDKQSAYHHTMYADDIDFIMRFTPANMTWMDEYRRAANKQSGQRRHDLIEQIDKRLRIETLHELGSRSRIGRTLEKTGCAVLGYDEHVLEALAQDAQARVQAKLGGDVLLEADGDWLHMALDMLNVLRLDGAFADPLYGQYIEQGGNPFLLSNKHLQWMPGSYMKSEPHFLTDTKTTAKTGFVTLSTSRYMSIVNGYLTTEVMLAGNQPQIILDQLLQACVSHGLIVARTCANGRFGTQQVYGLDESQCYVVDDVIALHCDSCGRTYDGARGNKQAWIGLHCRNPYCRGRLALDEPMQDWGYYHKLYHTIPPVARIHAAEHTGLVDAETRNKLETQFKQSSAGAGDVNVLACTPTLEMGIDIGDLSTVILSSIPPNQSQYLQRVGRAGRRDGNALVLAVANSRPHDRYFYNRAQEMIGGHVQPPHVFLQASAVLERQLTAFAMDRWVHACLMQGMEPKDIIRKKLAHSLEVMDAKTNGFPLTFLEYTRTHTAELLQAFHEMFSTKDTAIDAALEQSLRLFLEGGTTGVTEHPTLAARIATAFETAKHMIEHLETQQKELEQLKKEFSDKPQDPSTDVQIHECAIELKVVENNIRAIKKINVFNFMCNEGILPNYAFPEGGVTLHTVLKADPESEVKTTHATDKHTKRIAKKTQTGSYERPAMTAITELAPGNTFYAQGHKFAINRVLYDDGVMNTDVPAWRLCPNCSHAEPKSVDNNATCPVCGDPRWAENGQCMPMLRISNVISEETYRESLIDEGDDTRSRSMFQTDMLVDVKREDVKHAWKLNGDTDFGYEYVPHGTLREINFGEADNQGAKMIVNGMEEIRKGFLVCSSCGALADKSGRIPPKRHAYTCPNRRGLEKTDGQQCLFLYREFNTEMLRLLVPGIADTRGGNAAAASFSAAIMLGLRNKFGNIDHLNAVLSNEPALDGTNIRKTYLVIFDEVPGGTGYLKQLGADSDAMVEVLRNAFTVIDECDYCHANNTDGCYNCLLGWRQERQFDAISRSLALDMLGPIINDAHSFEPVKTVSDISVNHLLDSALEQQFLEALSRTCSQPLTASYDNRGARCTWAKNYSLQHGEGYLLTVNGAKWEIDLQVDLGPEQGVAVSCRPDFIISCADDDEGSKIAIFTDGLQFHAPIMGEDTLKREALRRAGYRVWTLTYDDVMGFLNQTAPNSLADPMLDINTMPWKEACRKLMRQHKVSDIDPGRYGTMDLLAFQLTDVNAEDKMKAVANAISWGLFDRKHQRASTKPTAFEHAMGDLTGLRDSELARCSVYNPDHDYDRLSIYSYATQEDGLEAIARILLHFNDALASDGQVPDPELWETYSASEREDFKRQWSSFWHLANVLQYSGYLTFVTDFAIDAQLYLPLIEQTIHHAHTAAIDVQTPDGGDWQPVFENENFQYLGEPCQEQVRKLARMHLVVPDAVASEALDAEGVSLGEAALIWDDARFVFIPDDYIDDTQTTRDAYEADGWTVITDVDERQVEPLRHSNQ</sequence>
<dbReference type="InterPro" id="IPR011545">
    <property type="entry name" value="DEAD/DEAH_box_helicase_dom"/>
</dbReference>
<dbReference type="SMART" id="SM00490">
    <property type="entry name" value="HELICc"/>
    <property type="match status" value="1"/>
</dbReference>
<dbReference type="InterPro" id="IPR027417">
    <property type="entry name" value="P-loop_NTPase"/>
</dbReference>
<dbReference type="GO" id="GO:0005524">
    <property type="term" value="F:ATP binding"/>
    <property type="evidence" value="ECO:0007669"/>
    <property type="project" value="UniProtKB-KW"/>
</dbReference>
<evidence type="ECO:0000256" key="3">
    <source>
        <dbReference type="SAM" id="Coils"/>
    </source>
</evidence>
<feature type="domain" description="Helicase ATP-binding" evidence="5">
    <location>
        <begin position="83"/>
        <end position="290"/>
    </location>
</feature>
<evidence type="ECO:0000313" key="7">
    <source>
        <dbReference type="EMBL" id="RYQ10332.1"/>
    </source>
</evidence>
<dbReference type="Pfam" id="PF09369">
    <property type="entry name" value="MZB"/>
    <property type="match status" value="1"/>
</dbReference>
<dbReference type="PROSITE" id="PS51192">
    <property type="entry name" value="HELICASE_ATP_BIND_1"/>
    <property type="match status" value="1"/>
</dbReference>
<dbReference type="EMBL" id="RYUH01000010">
    <property type="protein sequence ID" value="RYQ10332.1"/>
    <property type="molecule type" value="Genomic_DNA"/>
</dbReference>
<comment type="caution">
    <text evidence="7">The sequence shown here is derived from an EMBL/GenBank/DDBJ whole genome shotgun (WGS) entry which is preliminary data.</text>
</comment>
<name>A0A4Q5A063_9BIFI</name>
<evidence type="ECO:0000256" key="4">
    <source>
        <dbReference type="SAM" id="MobiDB-lite"/>
    </source>
</evidence>
<dbReference type="InterPro" id="IPR001650">
    <property type="entry name" value="Helicase_C-like"/>
</dbReference>
<feature type="coiled-coil region" evidence="3">
    <location>
        <begin position="1225"/>
        <end position="1252"/>
    </location>
</feature>
<dbReference type="Proteomes" id="UP000292568">
    <property type="component" value="Unassembled WGS sequence"/>
</dbReference>
<dbReference type="InterPro" id="IPR018973">
    <property type="entry name" value="MZB"/>
</dbReference>
<dbReference type="Gene3D" id="3.40.50.300">
    <property type="entry name" value="P-loop containing nucleotide triphosphate hydrolases"/>
    <property type="match status" value="2"/>
</dbReference>
<dbReference type="Pfam" id="PF00270">
    <property type="entry name" value="DEAD"/>
    <property type="match status" value="1"/>
</dbReference>
<evidence type="ECO:0000256" key="1">
    <source>
        <dbReference type="ARBA" id="ARBA00022741"/>
    </source>
</evidence>
<evidence type="ECO:0000256" key="2">
    <source>
        <dbReference type="ARBA" id="ARBA00022840"/>
    </source>
</evidence>
<dbReference type="GO" id="GO:0006289">
    <property type="term" value="P:nucleotide-excision repair"/>
    <property type="evidence" value="ECO:0007669"/>
    <property type="project" value="TreeGrafter"/>
</dbReference>
<dbReference type="SUPFAM" id="SSF52540">
    <property type="entry name" value="P-loop containing nucleoside triphosphate hydrolases"/>
    <property type="match status" value="2"/>
</dbReference>